<proteinExistence type="predicted"/>
<accession>A0A1B2JI77</accession>
<dbReference type="AlphaFoldDB" id="A0A1B2JI77"/>
<dbReference type="SUPFAM" id="SSF56112">
    <property type="entry name" value="Protein kinase-like (PK-like)"/>
    <property type="match status" value="1"/>
</dbReference>
<feature type="region of interest" description="Disordered" evidence="1">
    <location>
        <begin position="1"/>
        <end position="20"/>
    </location>
</feature>
<reference evidence="3 4" key="1">
    <citation type="submission" date="2016-02" db="EMBL/GenBank/DDBJ databases">
        <title>Comparative genomic and transcriptomic foundation for Pichia pastoris.</title>
        <authorList>
            <person name="Love K.R."/>
            <person name="Shah K.A."/>
            <person name="Whittaker C.A."/>
            <person name="Wu J."/>
            <person name="Bartlett M.C."/>
            <person name="Ma D."/>
            <person name="Leeson R.L."/>
            <person name="Priest M."/>
            <person name="Young S.K."/>
            <person name="Love J.C."/>
        </authorList>
    </citation>
    <scope>NUCLEOTIDE SEQUENCE [LARGE SCALE GENOMIC DNA]</scope>
    <source>
        <strain evidence="3 4">ATCC 28485</strain>
    </source>
</reference>
<keyword evidence="4" id="KW-1185">Reference proteome</keyword>
<gene>
    <name evidence="3" type="primary">ISR1</name>
    <name evidence="3" type="ORF">ATY40_BA7504657</name>
</gene>
<dbReference type="PROSITE" id="PS00108">
    <property type="entry name" value="PROTEIN_KINASE_ST"/>
    <property type="match status" value="1"/>
</dbReference>
<evidence type="ECO:0000313" key="3">
    <source>
        <dbReference type="EMBL" id="ANZ77601.1"/>
    </source>
</evidence>
<dbReference type="GO" id="GO:0005634">
    <property type="term" value="C:nucleus"/>
    <property type="evidence" value="ECO:0007669"/>
    <property type="project" value="TreeGrafter"/>
</dbReference>
<dbReference type="GO" id="GO:0044773">
    <property type="term" value="P:mitotic DNA damage checkpoint signaling"/>
    <property type="evidence" value="ECO:0007669"/>
    <property type="project" value="TreeGrafter"/>
</dbReference>
<dbReference type="GO" id="GO:0005524">
    <property type="term" value="F:ATP binding"/>
    <property type="evidence" value="ECO:0007669"/>
    <property type="project" value="InterPro"/>
</dbReference>
<dbReference type="OrthoDB" id="1668230at2759"/>
<dbReference type="PROSITE" id="PS50011">
    <property type="entry name" value="PROTEIN_KINASE_DOM"/>
    <property type="match status" value="1"/>
</dbReference>
<evidence type="ECO:0000313" key="4">
    <source>
        <dbReference type="Proteomes" id="UP000094565"/>
    </source>
</evidence>
<dbReference type="Gene3D" id="1.10.510.10">
    <property type="entry name" value="Transferase(Phosphotransferase) domain 1"/>
    <property type="match status" value="1"/>
</dbReference>
<protein>
    <submittedName>
        <fullName evidence="3">BA75_04657T0</fullName>
    </submittedName>
</protein>
<dbReference type="InterPro" id="IPR008271">
    <property type="entry name" value="Ser/Thr_kinase_AS"/>
</dbReference>
<evidence type="ECO:0000259" key="2">
    <source>
        <dbReference type="PROSITE" id="PS50011"/>
    </source>
</evidence>
<dbReference type="PANTHER" id="PTHR44167">
    <property type="entry name" value="OVARIAN-SPECIFIC SERINE/THREONINE-PROTEIN KINASE LOK-RELATED"/>
    <property type="match status" value="1"/>
</dbReference>
<dbReference type="Proteomes" id="UP000094565">
    <property type="component" value="Chromosome 4"/>
</dbReference>
<feature type="domain" description="Protein kinase" evidence="2">
    <location>
        <begin position="115"/>
        <end position="391"/>
    </location>
</feature>
<dbReference type="PANTHER" id="PTHR44167:SF24">
    <property type="entry name" value="SERINE_THREONINE-PROTEIN KINASE CHK2"/>
    <property type="match status" value="1"/>
</dbReference>
<sequence length="391" mass="43777">MFDGLKITSTSRTRQSKAKSDTNLCIDTHDTISKSFDDEASSDNEILFDSQQSPDMTTISGSFQSPLTPFIVDSATFTHKPILSELENEITSICARVQGSVPKSSLCIDERLYSVEIGRLVGKGGDSRIFDCTLSGIVPNLPLPREPLVIKIPLNKYGCRYIEREAQVLSKLNGDTRFLHSYGLYNLSSKEYPRCPKDTTFPSLVLPKMETDLENFINSLNTDEHAEGVFIGTDRWWSLATCLFQGLLSLELSGIVHCDLKTSNILMKGDSFLIADFSSARFYYSSPTDKEQRGTLTFTAPELLKLDAEPPNFHTDLFSAGLILLHAATGKEPYSEIHNNTQLMLLAKSGAIWKVLDAESLSRLNEDSNIYKMLHMILVERCQLHQLQSYF</sequence>
<dbReference type="SMART" id="SM00220">
    <property type="entry name" value="S_TKc"/>
    <property type="match status" value="1"/>
</dbReference>
<dbReference type="Pfam" id="PF00069">
    <property type="entry name" value="Pkinase"/>
    <property type="match status" value="1"/>
</dbReference>
<dbReference type="InterPro" id="IPR000719">
    <property type="entry name" value="Prot_kinase_dom"/>
</dbReference>
<evidence type="ECO:0000256" key="1">
    <source>
        <dbReference type="SAM" id="MobiDB-lite"/>
    </source>
</evidence>
<dbReference type="EMBL" id="CP014587">
    <property type="protein sequence ID" value="ANZ77601.1"/>
    <property type="molecule type" value="Genomic_DNA"/>
</dbReference>
<name>A0A1B2JI77_PICPA</name>
<organism evidence="3 4">
    <name type="scientific">Komagataella pastoris</name>
    <name type="common">Yeast</name>
    <name type="synonym">Pichia pastoris</name>
    <dbReference type="NCBI Taxonomy" id="4922"/>
    <lineage>
        <taxon>Eukaryota</taxon>
        <taxon>Fungi</taxon>
        <taxon>Dikarya</taxon>
        <taxon>Ascomycota</taxon>
        <taxon>Saccharomycotina</taxon>
        <taxon>Pichiomycetes</taxon>
        <taxon>Pichiales</taxon>
        <taxon>Pichiaceae</taxon>
        <taxon>Komagataella</taxon>
    </lineage>
</organism>
<dbReference type="InterPro" id="IPR011009">
    <property type="entry name" value="Kinase-like_dom_sf"/>
</dbReference>
<dbReference type="GO" id="GO:0004674">
    <property type="term" value="F:protein serine/threonine kinase activity"/>
    <property type="evidence" value="ECO:0007669"/>
    <property type="project" value="TreeGrafter"/>
</dbReference>